<organism evidence="2 3">
    <name type="scientific">Pleurodeles waltl</name>
    <name type="common">Iberian ribbed newt</name>
    <dbReference type="NCBI Taxonomy" id="8319"/>
    <lineage>
        <taxon>Eukaryota</taxon>
        <taxon>Metazoa</taxon>
        <taxon>Chordata</taxon>
        <taxon>Craniata</taxon>
        <taxon>Vertebrata</taxon>
        <taxon>Euteleostomi</taxon>
        <taxon>Amphibia</taxon>
        <taxon>Batrachia</taxon>
        <taxon>Caudata</taxon>
        <taxon>Salamandroidea</taxon>
        <taxon>Salamandridae</taxon>
        <taxon>Pleurodelinae</taxon>
        <taxon>Pleurodeles</taxon>
    </lineage>
</organism>
<keyword evidence="3" id="KW-1185">Reference proteome</keyword>
<gene>
    <name evidence="2" type="ORF">NDU88_001793</name>
</gene>
<evidence type="ECO:0008006" key="4">
    <source>
        <dbReference type="Google" id="ProtNLM"/>
    </source>
</evidence>
<protein>
    <recommendedName>
        <fullName evidence="4">t-SNARE coiled-coil homology domain-containing protein</fullName>
    </recommendedName>
</protein>
<dbReference type="AlphaFoldDB" id="A0AAV7SBU8"/>
<evidence type="ECO:0000313" key="3">
    <source>
        <dbReference type="Proteomes" id="UP001066276"/>
    </source>
</evidence>
<proteinExistence type="predicted"/>
<sequence length="127" mass="14311">MSSRVRKMGKTDKSQAKLQFDRRKSSGPPGAGAEFEPEKEPDVPSGEEQDLRQILVAMQHSLTQIDGKIDSLSNHMDRMTELLNKHAERLDQSGRRVSEVDDLEAGSRRNNLRIVRVAESTKIDNLL</sequence>
<comment type="caution">
    <text evidence="2">The sequence shown here is derived from an EMBL/GenBank/DDBJ whole genome shotgun (WGS) entry which is preliminary data.</text>
</comment>
<feature type="compositionally biased region" description="Basic and acidic residues" evidence="1">
    <location>
        <begin position="9"/>
        <end position="24"/>
    </location>
</feature>
<feature type="region of interest" description="Disordered" evidence="1">
    <location>
        <begin position="1"/>
        <end position="50"/>
    </location>
</feature>
<reference evidence="2" key="1">
    <citation type="journal article" date="2022" name="bioRxiv">
        <title>Sequencing and chromosome-scale assembly of the giantPleurodeles waltlgenome.</title>
        <authorList>
            <person name="Brown T."/>
            <person name="Elewa A."/>
            <person name="Iarovenko S."/>
            <person name="Subramanian E."/>
            <person name="Araus A.J."/>
            <person name="Petzold A."/>
            <person name="Susuki M."/>
            <person name="Suzuki K.-i.T."/>
            <person name="Hayashi T."/>
            <person name="Toyoda A."/>
            <person name="Oliveira C."/>
            <person name="Osipova E."/>
            <person name="Leigh N.D."/>
            <person name="Simon A."/>
            <person name="Yun M.H."/>
        </authorList>
    </citation>
    <scope>NUCLEOTIDE SEQUENCE</scope>
    <source>
        <strain evidence="2">20211129_DDA</strain>
        <tissue evidence="2">Liver</tissue>
    </source>
</reference>
<accession>A0AAV7SBU8</accession>
<dbReference type="EMBL" id="JANPWB010000008">
    <property type="protein sequence ID" value="KAJ1161306.1"/>
    <property type="molecule type" value="Genomic_DNA"/>
</dbReference>
<evidence type="ECO:0000313" key="2">
    <source>
        <dbReference type="EMBL" id="KAJ1161306.1"/>
    </source>
</evidence>
<evidence type="ECO:0000256" key="1">
    <source>
        <dbReference type="SAM" id="MobiDB-lite"/>
    </source>
</evidence>
<dbReference type="Proteomes" id="UP001066276">
    <property type="component" value="Chromosome 4_2"/>
</dbReference>
<name>A0AAV7SBU8_PLEWA</name>